<dbReference type="Pfam" id="PF16913">
    <property type="entry name" value="PUNUT"/>
    <property type="match status" value="1"/>
</dbReference>
<evidence type="ECO:0000256" key="2">
    <source>
        <dbReference type="ARBA" id="ARBA00006213"/>
    </source>
</evidence>
<dbReference type="EMBL" id="CM010715">
    <property type="protein sequence ID" value="RZC43899.1"/>
    <property type="molecule type" value="Genomic_DNA"/>
</dbReference>
<evidence type="ECO:0000256" key="7">
    <source>
        <dbReference type="SAM" id="Phobius"/>
    </source>
</evidence>
<evidence type="ECO:0000313" key="8">
    <source>
        <dbReference type="EMBL" id="RZC43899.1"/>
    </source>
</evidence>
<feature type="transmembrane region" description="Helical" evidence="7">
    <location>
        <begin position="39"/>
        <end position="57"/>
    </location>
</feature>
<organism evidence="8 9">
    <name type="scientific">Papaver somniferum</name>
    <name type="common">Opium poppy</name>
    <dbReference type="NCBI Taxonomy" id="3469"/>
    <lineage>
        <taxon>Eukaryota</taxon>
        <taxon>Viridiplantae</taxon>
        <taxon>Streptophyta</taxon>
        <taxon>Embryophyta</taxon>
        <taxon>Tracheophyta</taxon>
        <taxon>Spermatophyta</taxon>
        <taxon>Magnoliopsida</taxon>
        <taxon>Ranunculales</taxon>
        <taxon>Papaveraceae</taxon>
        <taxon>Papaveroideae</taxon>
        <taxon>Papaver</taxon>
    </lineage>
</organism>
<dbReference type="OMA" id="QERECSA"/>
<dbReference type="GO" id="GO:0005345">
    <property type="term" value="F:purine nucleobase transmembrane transporter activity"/>
    <property type="evidence" value="ECO:0007669"/>
    <property type="project" value="UniProtKB-ARBA"/>
</dbReference>
<keyword evidence="9" id="KW-1185">Reference proteome</keyword>
<feature type="transmembrane region" description="Helical" evidence="7">
    <location>
        <begin position="69"/>
        <end position="90"/>
    </location>
</feature>
<evidence type="ECO:0000256" key="4">
    <source>
        <dbReference type="ARBA" id="ARBA00022692"/>
    </source>
</evidence>
<evidence type="ECO:0000313" key="9">
    <source>
        <dbReference type="Proteomes" id="UP000316621"/>
    </source>
</evidence>
<feature type="transmembrane region" description="Helical" evidence="7">
    <location>
        <begin position="206"/>
        <end position="225"/>
    </location>
</feature>
<keyword evidence="6 7" id="KW-0472">Membrane</keyword>
<dbReference type="STRING" id="3469.A0A4Y7I928"/>
<dbReference type="Proteomes" id="UP000316621">
    <property type="component" value="Chromosome 1"/>
</dbReference>
<evidence type="ECO:0000256" key="6">
    <source>
        <dbReference type="ARBA" id="ARBA00023136"/>
    </source>
</evidence>
<dbReference type="AlphaFoldDB" id="A0A4Y7I928"/>
<feature type="transmembrane region" description="Helical" evidence="7">
    <location>
        <begin position="12"/>
        <end position="33"/>
    </location>
</feature>
<evidence type="ECO:0008006" key="10">
    <source>
        <dbReference type="Google" id="ProtNLM"/>
    </source>
</evidence>
<evidence type="ECO:0000256" key="1">
    <source>
        <dbReference type="ARBA" id="ARBA00004370"/>
    </source>
</evidence>
<keyword evidence="4 7" id="KW-0812">Transmembrane</keyword>
<gene>
    <name evidence="8" type="ORF">C5167_036845</name>
</gene>
<keyword evidence="5 7" id="KW-1133">Transmembrane helix</keyword>
<dbReference type="PANTHER" id="PTHR31376">
    <property type="entry name" value="OS09G0467300 PROTEIN-RELATED"/>
    <property type="match status" value="1"/>
</dbReference>
<name>A0A4Y7I928_PAPSO</name>
<evidence type="ECO:0000256" key="5">
    <source>
        <dbReference type="ARBA" id="ARBA00022989"/>
    </source>
</evidence>
<protein>
    <recommendedName>
        <fullName evidence="10">EamA domain-containing protein</fullName>
    </recommendedName>
</protein>
<dbReference type="PANTHER" id="PTHR31376:SF105">
    <property type="entry name" value="PURINE PERMEASE-RELATED"/>
    <property type="match status" value="1"/>
</dbReference>
<dbReference type="GO" id="GO:0016020">
    <property type="term" value="C:membrane"/>
    <property type="evidence" value="ECO:0007669"/>
    <property type="project" value="UniProtKB-SubCell"/>
</dbReference>
<comment type="similarity">
    <text evidence="2">Belongs to the purine permeases (TC 2.A.7.14) family.</text>
</comment>
<accession>A0A4Y7I928</accession>
<keyword evidence="3" id="KW-0813">Transport</keyword>
<dbReference type="Gramene" id="RZC43899">
    <property type="protein sequence ID" value="RZC43899"/>
    <property type="gene ID" value="C5167_036845"/>
</dbReference>
<feature type="transmembrane region" description="Helical" evidence="7">
    <location>
        <begin position="176"/>
        <end position="197"/>
    </location>
</feature>
<reference evidence="8 9" key="1">
    <citation type="journal article" date="2018" name="Science">
        <title>The opium poppy genome and morphinan production.</title>
        <authorList>
            <person name="Guo L."/>
            <person name="Winzer T."/>
            <person name="Yang X."/>
            <person name="Li Y."/>
            <person name="Ning Z."/>
            <person name="He Z."/>
            <person name="Teodor R."/>
            <person name="Lu Y."/>
            <person name="Bowser T.A."/>
            <person name="Graham I.A."/>
            <person name="Ye K."/>
        </authorList>
    </citation>
    <scope>NUCLEOTIDE SEQUENCE [LARGE SCALE GENOMIC DNA]</scope>
    <source>
        <strain evidence="9">cv. HN1</strain>
        <tissue evidence="8">Leaves</tissue>
    </source>
</reference>
<sequence length="247" mass="27214">MEAIKKKYLMLFNCILLATGLTGGPLLLRLYFIRGGKRIWLSSALGSAVGAVLLGFHSDGAVNQSNKDYYLGFFLTVGAAVTSGLLFPLVELMYIKTKQSLTYSLLIEMQIVSSVVASLFCIVGMFVNNDFKAIPREGKEYELGEVKYYVVLVAIAILWQIYFIGTAGVIFCSTSLLAGVIVAVMVPITEILAILFYHESFKSEKGIALFLSLWGFMSYFCGDYMKAKKRSSELGPGENLPPETNLQ</sequence>
<dbReference type="GO" id="GO:0015211">
    <property type="term" value="F:purine nucleoside transmembrane transporter activity"/>
    <property type="evidence" value="ECO:0007669"/>
    <property type="project" value="InterPro"/>
</dbReference>
<feature type="transmembrane region" description="Helical" evidence="7">
    <location>
        <begin position="148"/>
        <end position="170"/>
    </location>
</feature>
<feature type="transmembrane region" description="Helical" evidence="7">
    <location>
        <begin position="102"/>
        <end position="127"/>
    </location>
</feature>
<evidence type="ECO:0000256" key="3">
    <source>
        <dbReference type="ARBA" id="ARBA00022448"/>
    </source>
</evidence>
<dbReference type="InterPro" id="IPR030182">
    <property type="entry name" value="PUP_plant"/>
</dbReference>
<proteinExistence type="inferred from homology"/>
<comment type="subcellular location">
    <subcellularLocation>
        <location evidence="1">Membrane</location>
    </subcellularLocation>
</comment>